<comment type="caution">
    <text evidence="3">The sequence shown here is derived from an EMBL/GenBank/DDBJ whole genome shotgun (WGS) entry which is preliminary data.</text>
</comment>
<dbReference type="RefSeq" id="WP_185766811.1">
    <property type="nucleotide sequence ID" value="NZ_RIBP01000004.1"/>
</dbReference>
<dbReference type="InterPro" id="IPR000157">
    <property type="entry name" value="TIR_dom"/>
</dbReference>
<dbReference type="SMART" id="SM00255">
    <property type="entry name" value="TIR"/>
    <property type="match status" value="1"/>
</dbReference>
<reference evidence="4" key="1">
    <citation type="submission" date="2018-10" db="EMBL/GenBank/DDBJ databases">
        <title>FDA dAtabase for Regulatory Grade micrObial Sequences (FDA-ARGOS): Supporting development and validation of Infectious Disease Dx tests.</title>
        <authorList>
            <person name="Minogue T."/>
            <person name="Wolcott M."/>
            <person name="Wasieloski L."/>
            <person name="Aguilar W."/>
            <person name="Moore D."/>
            <person name="Tallon L."/>
            <person name="Sadzewicz L."/>
            <person name="Sengamalay N."/>
            <person name="Ott S."/>
            <person name="Godinez A."/>
            <person name="Nagaraj S."/>
            <person name="Vavikolanu K."/>
            <person name="Vyas G."/>
            <person name="Nadendla S."/>
            <person name="George J."/>
            <person name="Sichtig H."/>
        </authorList>
    </citation>
    <scope>NUCLEOTIDE SEQUENCE [LARGE SCALE GENOMIC DNA]</scope>
    <source>
        <strain evidence="4">FDAARGOS_343</strain>
    </source>
</reference>
<dbReference type="SUPFAM" id="SSF52200">
    <property type="entry name" value="Toll/Interleukin receptor TIR domain"/>
    <property type="match status" value="1"/>
</dbReference>
<dbReference type="GO" id="GO:0007165">
    <property type="term" value="P:signal transduction"/>
    <property type="evidence" value="ECO:0007669"/>
    <property type="project" value="InterPro"/>
</dbReference>
<accession>A0A553SNJ8</accession>
<protein>
    <submittedName>
        <fullName evidence="3">TIR domain-containing protein</fullName>
    </submittedName>
</protein>
<dbReference type="PROSITE" id="PS50104">
    <property type="entry name" value="TIR"/>
    <property type="match status" value="1"/>
</dbReference>
<feature type="coiled-coil region" evidence="1">
    <location>
        <begin position="54"/>
        <end position="124"/>
    </location>
</feature>
<proteinExistence type="predicted"/>
<evidence type="ECO:0000313" key="4">
    <source>
        <dbReference type="Proteomes" id="UP000319837"/>
    </source>
</evidence>
<dbReference type="EMBL" id="RIBP01000004">
    <property type="protein sequence ID" value="TRZ38561.1"/>
    <property type="molecule type" value="Genomic_DNA"/>
</dbReference>
<feature type="domain" description="TIR" evidence="2">
    <location>
        <begin position="151"/>
        <end position="285"/>
    </location>
</feature>
<sequence length="303" mass="35728">MSITTYRNNVKRSKEKLINLRKKLVKEQDAEGKATKEVISIQKSLKTTKSSSTIKTKLTKLDRLNTTIHKARDEQRKINKNISDEEKRLLRYEEQLFKEEQRELKKSMSEINKYNHERDNYQTELFEELDRYKNAISLHTKELQENTSIEEQFDVFISHASDDKEEFVKPLAELLVESGLSVWYDEYKLTWGKSNRQTIDNGLAKCRFGIVVLSESFFKKGWTNYELNGLVTRMVTEGRDLILPIWHRVGFDEVKEYSSSLADISALRTDNLNIEEIRDILVEMLVPEFEETYIEQEEVNKLI</sequence>
<dbReference type="Gene3D" id="3.40.50.10140">
    <property type="entry name" value="Toll/interleukin-1 receptor homology (TIR) domain"/>
    <property type="match status" value="1"/>
</dbReference>
<dbReference type="Pfam" id="PF13676">
    <property type="entry name" value="TIR_2"/>
    <property type="match status" value="1"/>
</dbReference>
<gene>
    <name evidence="3" type="ORF">CEQ21_24575</name>
</gene>
<evidence type="ECO:0000313" key="3">
    <source>
        <dbReference type="EMBL" id="TRZ38561.1"/>
    </source>
</evidence>
<dbReference type="Proteomes" id="UP000319837">
    <property type="component" value="Unassembled WGS sequence"/>
</dbReference>
<name>A0A553SNJ8_NIACI</name>
<keyword evidence="1" id="KW-0175">Coiled coil</keyword>
<evidence type="ECO:0000256" key="1">
    <source>
        <dbReference type="SAM" id="Coils"/>
    </source>
</evidence>
<dbReference type="AlphaFoldDB" id="A0A553SNJ8"/>
<dbReference type="InterPro" id="IPR035897">
    <property type="entry name" value="Toll_tir_struct_dom_sf"/>
</dbReference>
<evidence type="ECO:0000259" key="2">
    <source>
        <dbReference type="PROSITE" id="PS50104"/>
    </source>
</evidence>
<feature type="coiled-coil region" evidence="1">
    <location>
        <begin position="3"/>
        <end position="30"/>
    </location>
</feature>
<organism evidence="3 4">
    <name type="scientific">Niallia circulans</name>
    <name type="common">Bacillus circulans</name>
    <dbReference type="NCBI Taxonomy" id="1397"/>
    <lineage>
        <taxon>Bacteria</taxon>
        <taxon>Bacillati</taxon>
        <taxon>Bacillota</taxon>
        <taxon>Bacilli</taxon>
        <taxon>Bacillales</taxon>
        <taxon>Bacillaceae</taxon>
        <taxon>Niallia</taxon>
    </lineage>
</organism>